<feature type="transmembrane region" description="Helical" evidence="2">
    <location>
        <begin position="97"/>
        <end position="118"/>
    </location>
</feature>
<name>A0A8J3QLC1_9ACTN</name>
<dbReference type="AlphaFoldDB" id="A0A8J3QLC1"/>
<feature type="transmembrane region" description="Helical" evidence="2">
    <location>
        <begin position="65"/>
        <end position="85"/>
    </location>
</feature>
<evidence type="ECO:0000256" key="2">
    <source>
        <dbReference type="SAM" id="Phobius"/>
    </source>
</evidence>
<keyword evidence="2" id="KW-0812">Transmembrane</keyword>
<evidence type="ECO:0000256" key="1">
    <source>
        <dbReference type="SAM" id="MobiDB-lite"/>
    </source>
</evidence>
<reference evidence="3" key="1">
    <citation type="submission" date="2021-01" db="EMBL/GenBank/DDBJ databases">
        <title>Whole genome shotgun sequence of Rugosimonospora africana NBRC 104875.</title>
        <authorList>
            <person name="Komaki H."/>
            <person name="Tamura T."/>
        </authorList>
    </citation>
    <scope>NUCLEOTIDE SEQUENCE</scope>
    <source>
        <strain evidence="3">NBRC 104875</strain>
    </source>
</reference>
<dbReference type="EMBL" id="BONZ01000009">
    <property type="protein sequence ID" value="GIH12706.1"/>
    <property type="molecule type" value="Genomic_DNA"/>
</dbReference>
<feature type="region of interest" description="Disordered" evidence="1">
    <location>
        <begin position="132"/>
        <end position="215"/>
    </location>
</feature>
<evidence type="ECO:0000313" key="4">
    <source>
        <dbReference type="Proteomes" id="UP000642748"/>
    </source>
</evidence>
<proteinExistence type="predicted"/>
<organism evidence="3 4">
    <name type="scientific">Rugosimonospora africana</name>
    <dbReference type="NCBI Taxonomy" id="556532"/>
    <lineage>
        <taxon>Bacteria</taxon>
        <taxon>Bacillati</taxon>
        <taxon>Actinomycetota</taxon>
        <taxon>Actinomycetes</taxon>
        <taxon>Micromonosporales</taxon>
        <taxon>Micromonosporaceae</taxon>
        <taxon>Rugosimonospora</taxon>
    </lineage>
</organism>
<keyword evidence="2" id="KW-1133">Transmembrane helix</keyword>
<evidence type="ECO:0000313" key="3">
    <source>
        <dbReference type="EMBL" id="GIH12706.1"/>
    </source>
</evidence>
<sequence>MGTSNTVFKVAGVVTGLLGGFLTGLWEIFLSPAYIGATLVPLSPVLAAITNFALIWYVRRLTGSTALSLLPGVVWFATMLVGTSGGPGGDVLLPGDAAGRMGLIAILVGAAVWAIMAYRQVLNRAAPAGFSGPGPRRGTAPSGQAAPARSAPTPPGGEAAESSEVTESSGASEGAGAAEVKPARAGQQKSAGSRPKSSNRRPSGSSKSPRPGGRR</sequence>
<feature type="compositionally biased region" description="Low complexity" evidence="1">
    <location>
        <begin position="192"/>
        <end position="215"/>
    </location>
</feature>
<feature type="compositionally biased region" description="Low complexity" evidence="1">
    <location>
        <begin position="156"/>
        <end position="179"/>
    </location>
</feature>
<protein>
    <submittedName>
        <fullName evidence="3">Uncharacterized protein</fullName>
    </submittedName>
</protein>
<accession>A0A8J3QLC1</accession>
<keyword evidence="4" id="KW-1185">Reference proteome</keyword>
<dbReference type="Proteomes" id="UP000642748">
    <property type="component" value="Unassembled WGS sequence"/>
</dbReference>
<feature type="transmembrane region" description="Helical" evidence="2">
    <location>
        <begin position="35"/>
        <end position="58"/>
    </location>
</feature>
<dbReference type="RefSeq" id="WP_203916413.1">
    <property type="nucleotide sequence ID" value="NZ_BONZ01000009.1"/>
</dbReference>
<feature type="transmembrane region" description="Helical" evidence="2">
    <location>
        <begin position="7"/>
        <end position="29"/>
    </location>
</feature>
<gene>
    <name evidence="3" type="ORF">Raf01_08780</name>
</gene>
<keyword evidence="2" id="KW-0472">Membrane</keyword>
<comment type="caution">
    <text evidence="3">The sequence shown here is derived from an EMBL/GenBank/DDBJ whole genome shotgun (WGS) entry which is preliminary data.</text>
</comment>